<dbReference type="PANTHER" id="PTHR24103">
    <property type="entry name" value="E3 UBIQUITIN-PROTEIN LIGASE TRIM"/>
    <property type="match status" value="1"/>
</dbReference>
<accession>A0A6I8NZK1</accession>
<dbReference type="InterPro" id="IPR013320">
    <property type="entry name" value="ConA-like_dom_sf"/>
</dbReference>
<dbReference type="InParanoid" id="A0A6I8NZK1"/>
<dbReference type="Gene3D" id="2.60.120.920">
    <property type="match status" value="1"/>
</dbReference>
<dbReference type="Pfam" id="PF00622">
    <property type="entry name" value="SPRY"/>
    <property type="match status" value="1"/>
</dbReference>
<dbReference type="SUPFAM" id="SSF49899">
    <property type="entry name" value="Concanavalin A-like lectins/glucanases"/>
    <property type="match status" value="1"/>
</dbReference>
<proteinExistence type="predicted"/>
<dbReference type="GO" id="GO:0045087">
    <property type="term" value="P:innate immune response"/>
    <property type="evidence" value="ECO:0000318"/>
    <property type="project" value="GO_Central"/>
</dbReference>
<feature type="domain" description="B30.2/SPRY" evidence="1">
    <location>
        <begin position="30"/>
        <end position="227"/>
    </location>
</feature>
<dbReference type="InterPro" id="IPR001870">
    <property type="entry name" value="B30.2/SPRY"/>
</dbReference>
<reference evidence="2" key="1">
    <citation type="submission" date="2025-08" db="UniProtKB">
        <authorList>
            <consortium name="Ensembl"/>
        </authorList>
    </citation>
    <scope>IDENTIFICATION</scope>
    <source>
        <strain evidence="2">Glennie</strain>
    </source>
</reference>
<dbReference type="Ensembl" id="ENSOANT00000057216.1">
    <property type="protein sequence ID" value="ENSOANP00000046835.1"/>
    <property type="gene ID" value="ENSOANG00000046926.1"/>
</dbReference>
<dbReference type="GeneTree" id="ENSGT00940000160707"/>
<name>A0A6I8NZK1_ORNAN</name>
<dbReference type="InterPro" id="IPR003879">
    <property type="entry name" value="Butyrophylin_SPRY"/>
</dbReference>
<dbReference type="PROSITE" id="PS50188">
    <property type="entry name" value="B302_SPRY"/>
    <property type="match status" value="1"/>
</dbReference>
<dbReference type="FunFam" id="2.60.120.920:FF:000004">
    <property type="entry name" value="Butyrophilin subfamily 1 member A1"/>
    <property type="match status" value="1"/>
</dbReference>
<reference evidence="2" key="2">
    <citation type="submission" date="2025-09" db="UniProtKB">
        <authorList>
            <consortium name="Ensembl"/>
        </authorList>
    </citation>
    <scope>IDENTIFICATION</scope>
    <source>
        <strain evidence="2">Glennie</strain>
    </source>
</reference>
<dbReference type="Pfam" id="PF13765">
    <property type="entry name" value="PRY"/>
    <property type="match status" value="1"/>
</dbReference>
<evidence type="ECO:0000313" key="3">
    <source>
        <dbReference type="Proteomes" id="UP000002279"/>
    </source>
</evidence>
<dbReference type="PRINTS" id="PR01407">
    <property type="entry name" value="BUTYPHLNCDUF"/>
</dbReference>
<dbReference type="InterPro" id="IPR003877">
    <property type="entry name" value="SPRY_dom"/>
</dbReference>
<evidence type="ECO:0000259" key="1">
    <source>
        <dbReference type="PROSITE" id="PS50188"/>
    </source>
</evidence>
<dbReference type="Proteomes" id="UP000002279">
    <property type="component" value="Unplaced"/>
</dbReference>
<organism evidence="2 3">
    <name type="scientific">Ornithorhynchus anatinus</name>
    <name type="common">Duckbill platypus</name>
    <dbReference type="NCBI Taxonomy" id="9258"/>
    <lineage>
        <taxon>Eukaryota</taxon>
        <taxon>Metazoa</taxon>
        <taxon>Chordata</taxon>
        <taxon>Craniata</taxon>
        <taxon>Vertebrata</taxon>
        <taxon>Euteleostomi</taxon>
        <taxon>Mammalia</taxon>
        <taxon>Monotremata</taxon>
        <taxon>Ornithorhynchidae</taxon>
        <taxon>Ornithorhynchus</taxon>
    </lineage>
</organism>
<dbReference type="SMART" id="SM00449">
    <property type="entry name" value="SPRY"/>
    <property type="match status" value="1"/>
</dbReference>
<dbReference type="OMA" id="FALWNGF"/>
<sequence>MCPHSLEQGTEVLLPCEVLIRELSLGKFKGPIQHMVWTEMRTILCPGLSLVTLDPKTAHPNLVLSEDQTSVHHDDIKRPLQDFPERFDSSVAVLGTEGFTTGKHYWEVEVANKTKWTVGIVRESIPRKGNCPLSPQEGFWLLRLRNGTELKALDVPSRSLELGQALCKVGVYLDHEGGQVSYYDASTMAHLYTFNSTFTEKLFPYFCPCLNEAGKNSEPLRIHHPIL</sequence>
<dbReference type="GO" id="GO:0005737">
    <property type="term" value="C:cytoplasm"/>
    <property type="evidence" value="ECO:0000318"/>
    <property type="project" value="GO_Central"/>
</dbReference>
<dbReference type="InterPro" id="IPR050143">
    <property type="entry name" value="TRIM/RBCC"/>
</dbReference>
<dbReference type="AlphaFoldDB" id="A0A6I8NZK1"/>
<keyword evidence="3" id="KW-1185">Reference proteome</keyword>
<dbReference type="InterPro" id="IPR006574">
    <property type="entry name" value="PRY"/>
</dbReference>
<protein>
    <recommendedName>
        <fullName evidence="1">B30.2/SPRY domain-containing protein</fullName>
    </recommendedName>
</protein>
<dbReference type="SMART" id="SM00589">
    <property type="entry name" value="PRY"/>
    <property type="match status" value="1"/>
</dbReference>
<evidence type="ECO:0000313" key="2">
    <source>
        <dbReference type="Ensembl" id="ENSOANP00000046835.1"/>
    </source>
</evidence>
<dbReference type="InterPro" id="IPR043136">
    <property type="entry name" value="B30.2/SPRY_sf"/>
</dbReference>
<dbReference type="Bgee" id="ENSOANG00000046926">
    <property type="expression patterns" value="Expressed in testis and 6 other cell types or tissues"/>
</dbReference>
<dbReference type="GO" id="GO:0061630">
    <property type="term" value="F:ubiquitin protein ligase activity"/>
    <property type="evidence" value="ECO:0000318"/>
    <property type="project" value="GO_Central"/>
</dbReference>